<feature type="signal peptide" evidence="2">
    <location>
        <begin position="1"/>
        <end position="23"/>
    </location>
</feature>
<dbReference type="AlphaFoldDB" id="A0A6L8VAK8"/>
<keyword evidence="2" id="KW-0732">Signal</keyword>
<comment type="caution">
    <text evidence="3">The sequence shown here is derived from an EMBL/GenBank/DDBJ whole genome shotgun (WGS) entry which is preliminary data.</text>
</comment>
<evidence type="ECO:0000313" key="3">
    <source>
        <dbReference type="EMBL" id="MZQ87304.1"/>
    </source>
</evidence>
<accession>A0A6L8VAK8</accession>
<evidence type="ECO:0000256" key="1">
    <source>
        <dbReference type="SAM" id="MobiDB-lite"/>
    </source>
</evidence>
<dbReference type="RefSeq" id="WP_161411922.1">
    <property type="nucleotide sequence ID" value="NZ_WTUZ01000040.1"/>
</dbReference>
<evidence type="ECO:0008006" key="5">
    <source>
        <dbReference type="Google" id="ProtNLM"/>
    </source>
</evidence>
<sequence>MKKTLIQLTVSVVLIATAAGCSAASPNNHAGASSSNPNAGAWDTSLRNNENPTLGAKSVNQSPLPSMQPTTLDNVKAHTNTHLTMNRDLADGVIQAAHLGNTAVAITDNNIYVAVDMGGMQAMGVGDDGMKMLSKTNDPESGAGLFGSGAGAQMDWLSAKPLPAESANAIRNLLTRIYPEANIFISTNPHFVNRMMYYDGQQQNNKHMDTYLNEFNTMIQYAFPSYSTGQRNELP</sequence>
<feature type="chain" id="PRO_5038623521" description="Sporulation protein" evidence="2">
    <location>
        <begin position="24"/>
        <end position="235"/>
    </location>
</feature>
<dbReference type="EMBL" id="WTUZ01000040">
    <property type="protein sequence ID" value="MZQ87304.1"/>
    <property type="molecule type" value="Genomic_DNA"/>
</dbReference>
<dbReference type="Proteomes" id="UP000481087">
    <property type="component" value="Unassembled WGS sequence"/>
</dbReference>
<feature type="compositionally biased region" description="Low complexity" evidence="1">
    <location>
        <begin position="25"/>
        <end position="41"/>
    </location>
</feature>
<evidence type="ECO:0000313" key="4">
    <source>
        <dbReference type="Proteomes" id="UP000481087"/>
    </source>
</evidence>
<feature type="region of interest" description="Disordered" evidence="1">
    <location>
        <begin position="25"/>
        <end position="66"/>
    </location>
</feature>
<reference evidence="3 4" key="1">
    <citation type="submission" date="2019-12" db="EMBL/GenBank/DDBJ databases">
        <title>Paenibacillus sp. nov. sp. isolated from soil.</title>
        <authorList>
            <person name="Kim J."/>
            <person name="Jeong S.E."/>
            <person name="Jung H.S."/>
            <person name="Jeon C.O."/>
        </authorList>
    </citation>
    <scope>NUCLEOTIDE SEQUENCE [LARGE SCALE GENOMIC DNA]</scope>
    <source>
        <strain evidence="3 4">5J-6</strain>
    </source>
</reference>
<dbReference type="PROSITE" id="PS51257">
    <property type="entry name" value="PROKAR_LIPOPROTEIN"/>
    <property type="match status" value="1"/>
</dbReference>
<name>A0A6L8VAK8_9BACL</name>
<organism evidence="3 4">
    <name type="scientific">Paenibacillus silvestris</name>
    <dbReference type="NCBI Taxonomy" id="2606219"/>
    <lineage>
        <taxon>Bacteria</taxon>
        <taxon>Bacillati</taxon>
        <taxon>Bacillota</taxon>
        <taxon>Bacilli</taxon>
        <taxon>Bacillales</taxon>
        <taxon>Paenibacillaceae</taxon>
        <taxon>Paenibacillus</taxon>
    </lineage>
</organism>
<protein>
    <recommendedName>
        <fullName evidence="5">Sporulation protein</fullName>
    </recommendedName>
</protein>
<evidence type="ECO:0000256" key="2">
    <source>
        <dbReference type="SAM" id="SignalP"/>
    </source>
</evidence>
<feature type="compositionally biased region" description="Polar residues" evidence="1">
    <location>
        <begin position="45"/>
        <end position="66"/>
    </location>
</feature>
<keyword evidence="4" id="KW-1185">Reference proteome</keyword>
<proteinExistence type="predicted"/>
<gene>
    <name evidence="3" type="ORF">GQF01_34825</name>
</gene>